<comment type="caution">
    <text evidence="5">The sequence shown here is derived from an EMBL/GenBank/DDBJ whole genome shotgun (WGS) entry which is preliminary data.</text>
</comment>
<gene>
    <name evidence="5" type="ORF">RIMI_LOCUS17223196</name>
</gene>
<comment type="subcellular location">
    <subcellularLocation>
        <location evidence="1">Nucleus</location>
    </subcellularLocation>
</comment>
<dbReference type="InterPro" id="IPR033555">
    <property type="entry name" value="TFPT"/>
</dbReference>
<dbReference type="PANTHER" id="PTHR35084:SF1">
    <property type="entry name" value="TCF3 FUSION PARTNER"/>
    <property type="match status" value="1"/>
</dbReference>
<evidence type="ECO:0000256" key="1">
    <source>
        <dbReference type="ARBA" id="ARBA00004123"/>
    </source>
</evidence>
<keyword evidence="6" id="KW-1185">Reference proteome</keyword>
<protein>
    <recommendedName>
        <fullName evidence="4">INO80 complex subunit F domain-containing protein</fullName>
    </recommendedName>
</protein>
<evidence type="ECO:0000256" key="2">
    <source>
        <dbReference type="ARBA" id="ARBA00023242"/>
    </source>
</evidence>
<dbReference type="Proteomes" id="UP001176940">
    <property type="component" value="Unassembled WGS sequence"/>
</dbReference>
<dbReference type="PANTHER" id="PTHR35084">
    <property type="entry name" value="TCF3 FUSION PARTNER"/>
    <property type="match status" value="1"/>
</dbReference>
<name>A0ABN9M6Q2_9NEOB</name>
<dbReference type="InterPro" id="IPR056513">
    <property type="entry name" value="INO80F"/>
</dbReference>
<evidence type="ECO:0000313" key="6">
    <source>
        <dbReference type="Proteomes" id="UP001176940"/>
    </source>
</evidence>
<dbReference type="EMBL" id="CAUEEQ010049756">
    <property type="protein sequence ID" value="CAJ0960338.1"/>
    <property type="molecule type" value="Genomic_DNA"/>
</dbReference>
<dbReference type="Pfam" id="PF24245">
    <property type="entry name" value="INO80F"/>
    <property type="match status" value="1"/>
</dbReference>
<evidence type="ECO:0000313" key="5">
    <source>
        <dbReference type="EMBL" id="CAJ0960338.1"/>
    </source>
</evidence>
<sequence length="327" mass="37314">MDLKTDRQVVNRDNYLPVLLDWLRAIPNCSTSTEQHFFRTPLMMGHDGVTLFVYTSVALASITLHLGRRKTDDVNRNSIMAAVNFEEFSVPPGSELALPPLFGGNILESELETEVEFVDGGLSGDNLQDEEEEEAQQRMRELSRRKFLALNRRCKEIEQVNERILNRLHQVQKITRKLKQERRCLMKILDSYGDDYRQSHLTFLLEDEGTQACNTLTPINSDNEFPDNEDLARCLSGPPLGLEATSPESSPLVEGPPAKKRKKIKEEKDHGKKISPSLLPSEPLLAQVKIEEDYLCDGDEELNLSWRPLSPRDKILQYTKFSSPDFD</sequence>
<proteinExistence type="predicted"/>
<accession>A0ABN9M6Q2</accession>
<feature type="domain" description="INO80 complex subunit F" evidence="4">
    <location>
        <begin position="144"/>
        <end position="189"/>
    </location>
</feature>
<evidence type="ECO:0000256" key="3">
    <source>
        <dbReference type="SAM" id="MobiDB-lite"/>
    </source>
</evidence>
<reference evidence="5" key="1">
    <citation type="submission" date="2023-07" db="EMBL/GenBank/DDBJ databases">
        <authorList>
            <person name="Stuckert A."/>
        </authorList>
    </citation>
    <scope>NUCLEOTIDE SEQUENCE</scope>
</reference>
<evidence type="ECO:0000259" key="4">
    <source>
        <dbReference type="Pfam" id="PF24245"/>
    </source>
</evidence>
<organism evidence="5 6">
    <name type="scientific">Ranitomeya imitator</name>
    <name type="common">mimic poison frog</name>
    <dbReference type="NCBI Taxonomy" id="111125"/>
    <lineage>
        <taxon>Eukaryota</taxon>
        <taxon>Metazoa</taxon>
        <taxon>Chordata</taxon>
        <taxon>Craniata</taxon>
        <taxon>Vertebrata</taxon>
        <taxon>Euteleostomi</taxon>
        <taxon>Amphibia</taxon>
        <taxon>Batrachia</taxon>
        <taxon>Anura</taxon>
        <taxon>Neobatrachia</taxon>
        <taxon>Hyloidea</taxon>
        <taxon>Dendrobatidae</taxon>
        <taxon>Dendrobatinae</taxon>
        <taxon>Ranitomeya</taxon>
    </lineage>
</organism>
<keyword evidence="2" id="KW-0539">Nucleus</keyword>
<feature type="region of interest" description="Disordered" evidence="3">
    <location>
        <begin position="236"/>
        <end position="279"/>
    </location>
</feature>